<dbReference type="EMBL" id="CATOUU010000226">
    <property type="protein sequence ID" value="CAI9921574.1"/>
    <property type="molecule type" value="Genomic_DNA"/>
</dbReference>
<organism evidence="8">
    <name type="scientific">Hexamita inflata</name>
    <dbReference type="NCBI Taxonomy" id="28002"/>
    <lineage>
        <taxon>Eukaryota</taxon>
        <taxon>Metamonada</taxon>
        <taxon>Diplomonadida</taxon>
        <taxon>Hexamitidae</taxon>
        <taxon>Hexamitinae</taxon>
        <taxon>Hexamita</taxon>
    </lineage>
</organism>
<proteinExistence type="predicted"/>
<accession>A0AA86NK63</accession>
<evidence type="ECO:0000256" key="1">
    <source>
        <dbReference type="ARBA" id="ARBA00022527"/>
    </source>
</evidence>
<protein>
    <submittedName>
        <fullName evidence="8">Mitogen-activated protein kinase</fullName>
    </submittedName>
    <submittedName>
        <fullName evidence="9">Mitogen-activated_protein kinase</fullName>
    </submittedName>
</protein>
<dbReference type="InterPro" id="IPR011009">
    <property type="entry name" value="Kinase-like_dom_sf"/>
</dbReference>
<dbReference type="PANTHER" id="PTHR24055">
    <property type="entry name" value="MITOGEN-ACTIVATED PROTEIN KINASE"/>
    <property type="match status" value="1"/>
</dbReference>
<evidence type="ECO:0000313" key="7">
    <source>
        <dbReference type="EMBL" id="CAI9921574.1"/>
    </source>
</evidence>
<evidence type="ECO:0000256" key="2">
    <source>
        <dbReference type="ARBA" id="ARBA00022679"/>
    </source>
</evidence>
<sequence>MQDEQGIDRYVLKKYQIMNRIYHGASGIMWQAQNRKNDKFVALQKKYDAFQSAEFSQETYREIMYQIQFEHENIVKLQNVVRAENNKDIYLVFDYMESDLQQVMKAGLLQEEHKQYIVYQLLKVIKYIHSGNLVYKDLKPSKCLINTECQLKLTDFTQVCTAKSNFSLKSTQICEFNNSVRWYKAPEVLLGSYTFDKPMNMWAVGCILGELLGQKAMFPGCSNSSQIEQILQYTGMPSNEDLKSLGCPYAECVIEQMPDVKQTKSDLKKMFPDSSSDALDLLSRLLVFNPCKRITAEQCLDHPYLQQFRDKESEISADEFFSIPHINDSQISAGEYRDSLYREIAIKKKKSENADDK</sequence>
<evidence type="ECO:0000256" key="3">
    <source>
        <dbReference type="ARBA" id="ARBA00022741"/>
    </source>
</evidence>
<dbReference type="Gene3D" id="3.30.200.20">
    <property type="entry name" value="Phosphorylase Kinase, domain 1"/>
    <property type="match status" value="1"/>
</dbReference>
<evidence type="ECO:0000259" key="6">
    <source>
        <dbReference type="PROSITE" id="PS50011"/>
    </source>
</evidence>
<keyword evidence="11" id="KW-1185">Reference proteome</keyword>
<keyword evidence="1" id="KW-0723">Serine/threonine-protein kinase</keyword>
<evidence type="ECO:0000313" key="9">
    <source>
        <dbReference type="EMBL" id="CAL6058093.1"/>
    </source>
</evidence>
<dbReference type="FunFam" id="1.10.510.10:FF:000624">
    <property type="entry name" value="Mitogen-activated protein kinase"/>
    <property type="match status" value="1"/>
</dbReference>
<dbReference type="Proteomes" id="UP001642409">
    <property type="component" value="Unassembled WGS sequence"/>
</dbReference>
<name>A0AA86NK63_9EUKA</name>
<gene>
    <name evidence="9" type="ORF">HINF_LOCUS47983</name>
    <name evidence="10" type="ORF">HINF_LOCUS47986</name>
    <name evidence="7" type="ORF">HINF_LOCUS9219</name>
    <name evidence="8" type="ORF">HINF_LOCUS9222</name>
</gene>
<dbReference type="InterPro" id="IPR000719">
    <property type="entry name" value="Prot_kinase_dom"/>
</dbReference>
<dbReference type="AlphaFoldDB" id="A0AA86NK63"/>
<evidence type="ECO:0000313" key="11">
    <source>
        <dbReference type="Proteomes" id="UP001642409"/>
    </source>
</evidence>
<comment type="caution">
    <text evidence="8">The sequence shown here is derived from an EMBL/GenBank/DDBJ whole genome shotgun (WGS) entry which is preliminary data.</text>
</comment>
<dbReference type="GO" id="GO:0004674">
    <property type="term" value="F:protein serine/threonine kinase activity"/>
    <property type="evidence" value="ECO:0007669"/>
    <property type="project" value="UniProtKB-KW"/>
</dbReference>
<keyword evidence="4 8" id="KW-0418">Kinase</keyword>
<keyword evidence="2" id="KW-0808">Transferase</keyword>
<keyword evidence="5" id="KW-0067">ATP-binding</keyword>
<evidence type="ECO:0000256" key="5">
    <source>
        <dbReference type="ARBA" id="ARBA00022840"/>
    </source>
</evidence>
<dbReference type="GO" id="GO:0005524">
    <property type="term" value="F:ATP binding"/>
    <property type="evidence" value="ECO:0007669"/>
    <property type="project" value="UniProtKB-KW"/>
</dbReference>
<dbReference type="InterPro" id="IPR050117">
    <property type="entry name" value="MAPK"/>
</dbReference>
<dbReference type="PROSITE" id="PS50011">
    <property type="entry name" value="PROTEIN_KINASE_DOM"/>
    <property type="match status" value="1"/>
</dbReference>
<keyword evidence="3" id="KW-0547">Nucleotide-binding</keyword>
<dbReference type="SUPFAM" id="SSF56112">
    <property type="entry name" value="Protein kinase-like (PK-like)"/>
    <property type="match status" value="1"/>
</dbReference>
<evidence type="ECO:0000313" key="8">
    <source>
        <dbReference type="EMBL" id="CAI9921577.1"/>
    </source>
</evidence>
<evidence type="ECO:0000256" key="4">
    <source>
        <dbReference type="ARBA" id="ARBA00022777"/>
    </source>
</evidence>
<dbReference type="Pfam" id="PF00069">
    <property type="entry name" value="Pkinase"/>
    <property type="match status" value="1"/>
</dbReference>
<dbReference type="EMBL" id="CAXDID020000218">
    <property type="protein sequence ID" value="CAL6058096.1"/>
    <property type="molecule type" value="Genomic_DNA"/>
</dbReference>
<dbReference type="Gene3D" id="1.10.510.10">
    <property type="entry name" value="Transferase(Phosphotransferase) domain 1"/>
    <property type="match status" value="1"/>
</dbReference>
<reference evidence="9 11" key="2">
    <citation type="submission" date="2024-07" db="EMBL/GenBank/DDBJ databases">
        <authorList>
            <person name="Akdeniz Z."/>
        </authorList>
    </citation>
    <scope>NUCLEOTIDE SEQUENCE [LARGE SCALE GENOMIC DNA]</scope>
</reference>
<feature type="domain" description="Protein kinase" evidence="6">
    <location>
        <begin position="15"/>
        <end position="305"/>
    </location>
</feature>
<dbReference type="EMBL" id="CATOUU010000226">
    <property type="protein sequence ID" value="CAI9921577.1"/>
    <property type="molecule type" value="Genomic_DNA"/>
</dbReference>
<reference evidence="8" key="1">
    <citation type="submission" date="2023-06" db="EMBL/GenBank/DDBJ databases">
        <authorList>
            <person name="Kurt Z."/>
        </authorList>
    </citation>
    <scope>NUCLEOTIDE SEQUENCE</scope>
</reference>
<evidence type="ECO:0000313" key="10">
    <source>
        <dbReference type="EMBL" id="CAL6058096.1"/>
    </source>
</evidence>
<dbReference type="EMBL" id="CAXDID020000218">
    <property type="protein sequence ID" value="CAL6058093.1"/>
    <property type="molecule type" value="Genomic_DNA"/>
</dbReference>